<dbReference type="Proteomes" id="UP000553888">
    <property type="component" value="Unassembled WGS sequence"/>
</dbReference>
<dbReference type="AlphaFoldDB" id="A0A852YEA4"/>
<evidence type="ECO:0000313" key="3">
    <source>
        <dbReference type="Proteomes" id="UP000553888"/>
    </source>
</evidence>
<dbReference type="RefSeq" id="WP_179564112.1">
    <property type="nucleotide sequence ID" value="NZ_JACBZY010000001.1"/>
</dbReference>
<keyword evidence="1" id="KW-1133">Transmembrane helix</keyword>
<reference evidence="2 3" key="1">
    <citation type="submission" date="2020-07" db="EMBL/GenBank/DDBJ databases">
        <title>Sequencing the genomes of 1000 actinobacteria strains.</title>
        <authorList>
            <person name="Klenk H.-P."/>
        </authorList>
    </citation>
    <scope>NUCLEOTIDE SEQUENCE [LARGE SCALE GENOMIC DNA]</scope>
    <source>
        <strain evidence="2 3">DSM 23141</strain>
    </source>
</reference>
<evidence type="ECO:0000256" key="1">
    <source>
        <dbReference type="SAM" id="Phobius"/>
    </source>
</evidence>
<organism evidence="2 3">
    <name type="scientific">Schumannella luteola</name>
    <dbReference type="NCBI Taxonomy" id="472059"/>
    <lineage>
        <taxon>Bacteria</taxon>
        <taxon>Bacillati</taxon>
        <taxon>Actinomycetota</taxon>
        <taxon>Actinomycetes</taxon>
        <taxon>Micrococcales</taxon>
        <taxon>Microbacteriaceae</taxon>
        <taxon>Schumannella</taxon>
    </lineage>
</organism>
<protein>
    <submittedName>
        <fullName evidence="2">Uncharacterized protein</fullName>
    </submittedName>
</protein>
<keyword evidence="3" id="KW-1185">Reference proteome</keyword>
<evidence type="ECO:0000313" key="2">
    <source>
        <dbReference type="EMBL" id="NYG97448.1"/>
    </source>
</evidence>
<sequence length="48" mass="4947">MSDLNGPGGGKQPQKPSMARILIWVGVAAVAVWLIISGISGMIARGEL</sequence>
<keyword evidence="1" id="KW-0812">Transmembrane</keyword>
<accession>A0A852YEA4</accession>
<feature type="transmembrane region" description="Helical" evidence="1">
    <location>
        <begin position="21"/>
        <end position="44"/>
    </location>
</feature>
<dbReference type="EMBL" id="JACBZY010000001">
    <property type="protein sequence ID" value="NYG97448.1"/>
    <property type="molecule type" value="Genomic_DNA"/>
</dbReference>
<keyword evidence="1" id="KW-0472">Membrane</keyword>
<proteinExistence type="predicted"/>
<comment type="caution">
    <text evidence="2">The sequence shown here is derived from an EMBL/GenBank/DDBJ whole genome shotgun (WGS) entry which is preliminary data.</text>
</comment>
<gene>
    <name evidence="2" type="ORF">BJ979_000074</name>
</gene>
<name>A0A852YEA4_9MICO</name>